<evidence type="ECO:0000259" key="2">
    <source>
        <dbReference type="PROSITE" id="PS51192"/>
    </source>
</evidence>
<dbReference type="InterPro" id="IPR001650">
    <property type="entry name" value="Helicase_C-like"/>
</dbReference>
<dbReference type="Gene3D" id="3.40.50.10810">
    <property type="entry name" value="Tandem AAA-ATPase domain"/>
    <property type="match status" value="1"/>
</dbReference>
<dbReference type="PANTHER" id="PTHR45629">
    <property type="entry name" value="SNF2/RAD54 FAMILY MEMBER"/>
    <property type="match status" value="1"/>
</dbReference>
<dbReference type="SUPFAM" id="SSF52540">
    <property type="entry name" value="P-loop containing nucleoside triphosphate hydrolases"/>
    <property type="match status" value="1"/>
</dbReference>
<dbReference type="PROSITE" id="PS51192">
    <property type="entry name" value="HELICASE_ATP_BIND_1"/>
    <property type="match status" value="1"/>
</dbReference>
<dbReference type="InterPro" id="IPR049730">
    <property type="entry name" value="SNF2/RAD54-like_C"/>
</dbReference>
<dbReference type="InterPro" id="IPR000330">
    <property type="entry name" value="SNF2_N"/>
</dbReference>
<dbReference type="InterPro" id="IPR038718">
    <property type="entry name" value="SNF2-like_sf"/>
</dbReference>
<evidence type="ECO:0000313" key="5">
    <source>
        <dbReference type="Proteomes" id="UP000823634"/>
    </source>
</evidence>
<evidence type="ECO:0000313" key="4">
    <source>
        <dbReference type="EMBL" id="MBO8425831.1"/>
    </source>
</evidence>
<evidence type="ECO:0000259" key="3">
    <source>
        <dbReference type="PROSITE" id="PS51194"/>
    </source>
</evidence>
<dbReference type="InterPro" id="IPR027417">
    <property type="entry name" value="P-loop_NTPase"/>
</dbReference>
<evidence type="ECO:0000256" key="1">
    <source>
        <dbReference type="ARBA" id="ARBA00022801"/>
    </source>
</evidence>
<dbReference type="PROSITE" id="PS51194">
    <property type="entry name" value="HELICASE_CTER"/>
    <property type="match status" value="1"/>
</dbReference>
<dbReference type="AlphaFoldDB" id="A0A9D9DEH3"/>
<feature type="domain" description="Helicase C-terminal" evidence="3">
    <location>
        <begin position="685"/>
        <end position="849"/>
    </location>
</feature>
<dbReference type="InterPro" id="IPR050496">
    <property type="entry name" value="SNF2_RAD54_helicase_repair"/>
</dbReference>
<dbReference type="GO" id="GO:0004386">
    <property type="term" value="F:helicase activity"/>
    <property type="evidence" value="ECO:0007669"/>
    <property type="project" value="UniProtKB-KW"/>
</dbReference>
<proteinExistence type="predicted"/>
<dbReference type="GO" id="GO:0005524">
    <property type="term" value="F:ATP binding"/>
    <property type="evidence" value="ECO:0007669"/>
    <property type="project" value="InterPro"/>
</dbReference>
<name>A0A9D9DEH3_9FIRM</name>
<protein>
    <submittedName>
        <fullName evidence="4">DEAD/DEAH box helicase family protein</fullName>
    </submittedName>
</protein>
<dbReference type="Proteomes" id="UP000823634">
    <property type="component" value="Unassembled WGS sequence"/>
</dbReference>
<organism evidence="4 5">
    <name type="scientific">Candidatus Alloenteromonas pullistercoris</name>
    <dbReference type="NCBI Taxonomy" id="2840785"/>
    <lineage>
        <taxon>Bacteria</taxon>
        <taxon>Bacillati</taxon>
        <taxon>Bacillota</taxon>
        <taxon>Bacillota incertae sedis</taxon>
        <taxon>Candidatus Alloenteromonas</taxon>
    </lineage>
</organism>
<comment type="caution">
    <text evidence="4">The sequence shown here is derived from an EMBL/GenBank/DDBJ whole genome shotgun (WGS) entry which is preliminary data.</text>
</comment>
<accession>A0A9D9DEH3</accession>
<dbReference type="PANTHER" id="PTHR45629:SF7">
    <property type="entry name" value="DNA EXCISION REPAIR PROTEIN ERCC-6-RELATED"/>
    <property type="match status" value="1"/>
</dbReference>
<keyword evidence="4" id="KW-0067">ATP-binding</keyword>
<keyword evidence="4" id="KW-0347">Helicase</keyword>
<dbReference type="GO" id="GO:0016787">
    <property type="term" value="F:hydrolase activity"/>
    <property type="evidence" value="ECO:0007669"/>
    <property type="project" value="UniProtKB-KW"/>
</dbReference>
<feature type="domain" description="Helicase ATP-binding" evidence="2">
    <location>
        <begin position="370"/>
        <end position="544"/>
    </location>
</feature>
<sequence length="867" mass="97696">MPSLRELTLKATYDPARDGQNTVDGFLLPCLKRSVSYDRLSAYFSSAALKVASKGIKELIGNGGKIRFIFSSQIEESEMRQIREAYHRKMDGMAEELKNDPSLNDDFEVANLSYLIESGLAEVKIAFMLNTASSICHTKLGVFKDNCGGIIAFTGSGNETEAGLLRNAEIFSVFNNFEGVDPHLEDAVRMFESIWDNTYSPATMVAVYPDGRLFDTLMSYSRHRVVESEEDLCEQDDSVLIDVDKGRVLLTDRTSRRQLRISAVLSSYLSHFEAVGPDAYDCGKANAHLIRDVIIGNLKDSGVNFHLSLRARLFLEQYDYKLRQRVKLASAIKSNQGQDLWLRQYIDFKEIVNSRTSPKYPLKERQMHNAFFHSVMKSSADFSVPGTGKTFISYGLYAYLQHCRLANRIVVFGPLNCFLAWKEEANKIYEGKQTLSFFDISEHQANWQNEIKQRVCDCYLFNYEWLNSPAKCELLSKYVLTKRTLLVFDEIHKLKAIDGFRSNMFLSFLKEVDDPPIYRLALTGTPLPNSYSDLSNCLNYLFPDDMEGDLAGLSPLSLKQADKDGEAATKVREALYPLFVRTTKSDLRVPPPEPDDCNSLSCVPSGKEANLYKAIWNSGLDPLAKYIRLIQASSNPPLLKKSLSLDDFSGIVDDPLEINFSELEAKSEIAEIASAIPLSGKMRKTIDFLVSEIGIGKKIIVWCLFIDTIDLAARLLRERGIEAITICGRDTQADRQAKINRFKHGGPMVLLTNPNTLAESVSLHTVCHEAVYLEYGFNLTYLLQSKDRINRVGLKDGEKTFYYFAISGKRECGAASLDAFILKRLKEKEIRMLSAIESDDLPAPVNMPSDIDDIKRIIADYQSALEK</sequence>
<dbReference type="Gene3D" id="3.30.870.10">
    <property type="entry name" value="Endonuclease Chain A"/>
    <property type="match status" value="1"/>
</dbReference>
<dbReference type="Pfam" id="PF00176">
    <property type="entry name" value="SNF2-rel_dom"/>
    <property type="match status" value="1"/>
</dbReference>
<reference evidence="4" key="1">
    <citation type="submission" date="2020-10" db="EMBL/GenBank/DDBJ databases">
        <authorList>
            <person name="Gilroy R."/>
        </authorList>
    </citation>
    <scope>NUCLEOTIDE SEQUENCE</scope>
    <source>
        <strain evidence="4">17113</strain>
    </source>
</reference>
<reference evidence="4" key="2">
    <citation type="journal article" date="2021" name="PeerJ">
        <title>Extensive microbial diversity within the chicken gut microbiome revealed by metagenomics and culture.</title>
        <authorList>
            <person name="Gilroy R."/>
            <person name="Ravi A."/>
            <person name="Getino M."/>
            <person name="Pursley I."/>
            <person name="Horton D.L."/>
            <person name="Alikhan N.F."/>
            <person name="Baker D."/>
            <person name="Gharbi K."/>
            <person name="Hall N."/>
            <person name="Watson M."/>
            <person name="Adriaenssens E.M."/>
            <person name="Foster-Nyarko E."/>
            <person name="Jarju S."/>
            <person name="Secka A."/>
            <person name="Antonio M."/>
            <person name="Oren A."/>
            <person name="Chaudhuri R.R."/>
            <person name="La Ragione R."/>
            <person name="Hildebrand F."/>
            <person name="Pallen M.J."/>
        </authorList>
    </citation>
    <scope>NUCLEOTIDE SEQUENCE</scope>
    <source>
        <strain evidence="4">17113</strain>
    </source>
</reference>
<dbReference type="SMART" id="SM00490">
    <property type="entry name" value="HELICc"/>
    <property type="match status" value="1"/>
</dbReference>
<dbReference type="InterPro" id="IPR014001">
    <property type="entry name" value="Helicase_ATP-bd"/>
</dbReference>
<keyword evidence="1" id="KW-0378">Hydrolase</keyword>
<dbReference type="CDD" id="cd18793">
    <property type="entry name" value="SF2_C_SNF"/>
    <property type="match status" value="1"/>
</dbReference>
<keyword evidence="4" id="KW-0547">Nucleotide-binding</keyword>
<dbReference type="Pfam" id="PF00271">
    <property type="entry name" value="Helicase_C"/>
    <property type="match status" value="1"/>
</dbReference>
<dbReference type="EMBL" id="JADINA010000007">
    <property type="protein sequence ID" value="MBO8425831.1"/>
    <property type="molecule type" value="Genomic_DNA"/>
</dbReference>
<dbReference type="Gene3D" id="3.40.50.300">
    <property type="entry name" value="P-loop containing nucleotide triphosphate hydrolases"/>
    <property type="match status" value="1"/>
</dbReference>
<gene>
    <name evidence="4" type="ORF">IAC61_00740</name>
</gene>